<dbReference type="Proteomes" id="UP001284601">
    <property type="component" value="Unassembled WGS sequence"/>
</dbReference>
<dbReference type="EMBL" id="JAWSTH010000001">
    <property type="protein sequence ID" value="MDW5592724.1"/>
    <property type="molecule type" value="Genomic_DNA"/>
</dbReference>
<protein>
    <submittedName>
        <fullName evidence="1">Winged helix DNA-binding domain-containing protein</fullName>
    </submittedName>
</protein>
<evidence type="ECO:0000313" key="1">
    <source>
        <dbReference type="EMBL" id="MDW5592724.1"/>
    </source>
</evidence>
<dbReference type="RefSeq" id="WP_318594983.1">
    <property type="nucleotide sequence ID" value="NZ_JAWSTH010000001.1"/>
</dbReference>
<dbReference type="PANTHER" id="PTHR38479">
    <property type="entry name" value="LMO0824 PROTEIN"/>
    <property type="match status" value="1"/>
</dbReference>
<reference evidence="2" key="1">
    <citation type="submission" date="2023-07" db="EMBL/GenBank/DDBJ databases">
        <title>Conexibacter stalactiti sp. nov., isolated from stalactites in a lava cave and emended description of the genus Conexibacter.</title>
        <authorList>
            <person name="Lee S.D."/>
        </authorList>
    </citation>
    <scope>NUCLEOTIDE SEQUENCE [LARGE SCALE GENOMIC DNA]</scope>
    <source>
        <strain evidence="2">KCTC 39840</strain>
    </source>
</reference>
<keyword evidence="2" id="KW-1185">Reference proteome</keyword>
<dbReference type="PANTHER" id="PTHR38479:SF2">
    <property type="entry name" value="WINGED HELIX DNA-BINDING DOMAIN-CONTAINING PROTEIN"/>
    <property type="match status" value="1"/>
</dbReference>
<evidence type="ECO:0000313" key="2">
    <source>
        <dbReference type="Proteomes" id="UP001284601"/>
    </source>
</evidence>
<proteinExistence type="predicted"/>
<gene>
    <name evidence="1" type="ORF">R7226_00145</name>
</gene>
<dbReference type="Pfam" id="PF06224">
    <property type="entry name" value="AlkZ-like"/>
    <property type="match status" value="1"/>
</dbReference>
<comment type="caution">
    <text evidence="1">The sequence shown here is derived from an EMBL/GenBank/DDBJ whole genome shotgun (WGS) entry which is preliminary data.</text>
</comment>
<accession>A0ABU4HJ62</accession>
<keyword evidence="1" id="KW-0238">DNA-binding</keyword>
<dbReference type="InterPro" id="IPR009351">
    <property type="entry name" value="AlkZ-like"/>
</dbReference>
<name>A0ABU4HJ62_9ACTN</name>
<organism evidence="1 2">
    <name type="scientific">Conexibacter stalactiti</name>
    <dbReference type="NCBI Taxonomy" id="1940611"/>
    <lineage>
        <taxon>Bacteria</taxon>
        <taxon>Bacillati</taxon>
        <taxon>Actinomycetota</taxon>
        <taxon>Thermoleophilia</taxon>
        <taxon>Solirubrobacterales</taxon>
        <taxon>Conexibacteraceae</taxon>
        <taxon>Conexibacter</taxon>
    </lineage>
</organism>
<sequence length="363" mass="40560">MTRPRTLTDRELTLSLLARQLLLERRPLSTADAVRRLVALQAQYSPSPYIALHARLDGFAVADLERALRRGTVVKSSLMRGTLHLVHADAYPAYAAAWRFQALRALAGREPELTDEHDAIVTALADFMREPRTTDAIRERTRELTGDRLRQESDLLDYARMSLPLVHVPPSGLWRRHGKFSLASWEGAPLPAPAAGTVALVRDYLAAFGPATREDLAAFTFLRFHQLDPALSALEPLRRLTDARGRELYDLPRAPLPREDVAPPVRFLPKWDAALISHRDRTRILPAGFLDVVKGGKNGEVEPTYLIDGLVAGTWRDELRDGTATLTLRPLTDERDADGLEAEALRLLELLHPDAERREVVVG</sequence>
<dbReference type="GO" id="GO:0003677">
    <property type="term" value="F:DNA binding"/>
    <property type="evidence" value="ECO:0007669"/>
    <property type="project" value="UniProtKB-KW"/>
</dbReference>